<dbReference type="Gene3D" id="3.40.1080.10">
    <property type="entry name" value="Glutaconate Coenzyme A-transferase"/>
    <property type="match status" value="1"/>
</dbReference>
<dbReference type="InterPro" id="IPR004165">
    <property type="entry name" value="CoA_trans_fam_I"/>
</dbReference>
<keyword evidence="1 2" id="KW-0808">Transferase</keyword>
<dbReference type="AlphaFoldDB" id="A0A2T0BII9"/>
<keyword evidence="3" id="KW-1185">Reference proteome</keyword>
<dbReference type="Proteomes" id="UP000239471">
    <property type="component" value="Unassembled WGS sequence"/>
</dbReference>
<dbReference type="SMART" id="SM00882">
    <property type="entry name" value="CoA_trans"/>
    <property type="match status" value="1"/>
</dbReference>
<organism evidence="2 3">
    <name type="scientific">Clostridium vincentii</name>
    <dbReference type="NCBI Taxonomy" id="52704"/>
    <lineage>
        <taxon>Bacteria</taxon>
        <taxon>Bacillati</taxon>
        <taxon>Bacillota</taxon>
        <taxon>Clostridia</taxon>
        <taxon>Eubacteriales</taxon>
        <taxon>Clostridiaceae</taxon>
        <taxon>Clostridium</taxon>
    </lineage>
</organism>
<dbReference type="InterPro" id="IPR037171">
    <property type="entry name" value="NagB/RpiA_transferase-like"/>
</dbReference>
<evidence type="ECO:0000256" key="1">
    <source>
        <dbReference type="ARBA" id="ARBA00022679"/>
    </source>
</evidence>
<dbReference type="NCBIfam" id="TIGR02429">
    <property type="entry name" value="pcaI_scoA_fam"/>
    <property type="match status" value="1"/>
</dbReference>
<proteinExistence type="predicted"/>
<dbReference type="Pfam" id="PF01144">
    <property type="entry name" value="CoA_trans"/>
    <property type="match status" value="1"/>
</dbReference>
<dbReference type="GO" id="GO:0008775">
    <property type="term" value="F:acetate CoA-transferase activity"/>
    <property type="evidence" value="ECO:0007669"/>
    <property type="project" value="UniProtKB-EC"/>
</dbReference>
<gene>
    <name evidence="2" type="primary">atoD</name>
    <name evidence="2" type="ORF">CLVI_06560</name>
</gene>
<evidence type="ECO:0000313" key="3">
    <source>
        <dbReference type="Proteomes" id="UP000239471"/>
    </source>
</evidence>
<sequence>MIENQYNKIKTLEYAMEYIKNGTTLMCGGFGGVGTSPLITKAIFEKNVRNLILISNDAAFPEVGIGPVVCNGQVKKMITTHIGSNPIAGRLMTEKKMEVEFIPQGTFVECIRAGGVGLGGVLVDSGIDTMIRKNYQIIDVNNRAYMVVPAIRAEVGVIYAKKADPYGNLIYDKTARNTNPLMAMACDLTIVHAQEIVSIGELDPEEIITPGIFVDIIVTGEGGRWTWPWQKEN</sequence>
<evidence type="ECO:0000313" key="2">
    <source>
        <dbReference type="EMBL" id="PRR83709.1"/>
    </source>
</evidence>
<dbReference type="PANTHER" id="PTHR13707:SF60">
    <property type="entry name" value="ACETATE COA-TRANSFERASE SUBUNIT ALPHA"/>
    <property type="match status" value="1"/>
</dbReference>
<dbReference type="EC" id="2.8.3.8" evidence="2"/>
<dbReference type="EMBL" id="PVXQ01000005">
    <property type="protein sequence ID" value="PRR83709.1"/>
    <property type="molecule type" value="Genomic_DNA"/>
</dbReference>
<comment type="caution">
    <text evidence="2">The sequence shown here is derived from an EMBL/GenBank/DDBJ whole genome shotgun (WGS) entry which is preliminary data.</text>
</comment>
<protein>
    <submittedName>
        <fullName evidence="2">Acetate CoA-transferase subunit alpha</fullName>
        <ecNumber evidence="2">2.8.3.8</ecNumber>
    </submittedName>
</protein>
<accession>A0A2T0BII9</accession>
<dbReference type="SUPFAM" id="SSF100950">
    <property type="entry name" value="NagB/RpiA/CoA transferase-like"/>
    <property type="match status" value="1"/>
</dbReference>
<dbReference type="PANTHER" id="PTHR13707">
    <property type="entry name" value="KETOACID-COENZYME A TRANSFERASE"/>
    <property type="match status" value="1"/>
</dbReference>
<dbReference type="InterPro" id="IPR012792">
    <property type="entry name" value="3-oxoacid_CoA-transf_A"/>
</dbReference>
<dbReference type="RefSeq" id="WP_242980537.1">
    <property type="nucleotide sequence ID" value="NZ_PVXQ01000005.1"/>
</dbReference>
<reference evidence="2 3" key="1">
    <citation type="submission" date="2018-03" db="EMBL/GenBank/DDBJ databases">
        <title>Genome sequence of Clostridium vincentii DSM 10228.</title>
        <authorList>
            <person name="Poehlein A."/>
            <person name="Daniel R."/>
        </authorList>
    </citation>
    <scope>NUCLEOTIDE SEQUENCE [LARGE SCALE GENOMIC DNA]</scope>
    <source>
        <strain evidence="2 3">DSM 10228</strain>
    </source>
</reference>
<name>A0A2T0BII9_9CLOT</name>